<accession>Q97AN4</accession>
<evidence type="ECO:0000259" key="6">
    <source>
        <dbReference type="Pfam" id="PF00324"/>
    </source>
</evidence>
<evidence type="ECO:0000256" key="5">
    <source>
        <dbReference type="SAM" id="Phobius"/>
    </source>
</evidence>
<dbReference type="eggNOG" id="arCOG00009">
    <property type="taxonomic scope" value="Archaea"/>
</dbReference>
<evidence type="ECO:0000256" key="1">
    <source>
        <dbReference type="ARBA" id="ARBA00004141"/>
    </source>
</evidence>
<evidence type="ECO:0000313" key="7">
    <source>
        <dbReference type="EMBL" id="BAB59918.1"/>
    </source>
</evidence>
<proteinExistence type="predicted"/>
<evidence type="ECO:0000256" key="3">
    <source>
        <dbReference type="ARBA" id="ARBA00022989"/>
    </source>
</evidence>
<dbReference type="PaxDb" id="273116-14324992"/>
<keyword evidence="4 5" id="KW-0472">Membrane</keyword>
<dbReference type="PANTHER" id="PTHR47547:SF1">
    <property type="entry name" value="ASPARTATE-PROTON SYMPORTER"/>
    <property type="match status" value="1"/>
</dbReference>
<dbReference type="Pfam" id="PF00324">
    <property type="entry name" value="AA_permease"/>
    <property type="match status" value="1"/>
</dbReference>
<sequence length="176" mass="19617">MVSPGGAGLSYAAYPARIFQSMAEFGYAPKWFKELSKKKVPARALILGFFVGLVFLYEFPGWDLLLGILTSTLVIGYVMGPASINILRKHAPNVERMFMLRGSSFIAPIAFIFSSLIIYWSGWPLSGEVVVAVIAGLFMFSYFTHVNDFDWVEIRSGMWLVALLFVIAVLSGYDFC</sequence>
<dbReference type="PANTHER" id="PTHR47547">
    <property type="match status" value="1"/>
</dbReference>
<evidence type="ECO:0000256" key="4">
    <source>
        <dbReference type="ARBA" id="ARBA00023136"/>
    </source>
</evidence>
<dbReference type="Gene3D" id="1.20.1740.10">
    <property type="entry name" value="Amino acid/polyamine transporter I"/>
    <property type="match status" value="1"/>
</dbReference>
<keyword evidence="8" id="KW-1185">Reference proteome</keyword>
<feature type="transmembrane region" description="Helical" evidence="5">
    <location>
        <begin position="65"/>
        <end position="86"/>
    </location>
</feature>
<dbReference type="STRING" id="273116.gene:9381566"/>
<dbReference type="AlphaFoldDB" id="Q97AN4"/>
<dbReference type="InterPro" id="IPR052962">
    <property type="entry name" value="AA_Transporter_AGT"/>
</dbReference>
<dbReference type="GO" id="GO:0055085">
    <property type="term" value="P:transmembrane transport"/>
    <property type="evidence" value="ECO:0007669"/>
    <property type="project" value="InterPro"/>
</dbReference>
<gene>
    <name evidence="7" type="ORF">TVG0780822</name>
</gene>
<comment type="subcellular location">
    <subcellularLocation>
        <location evidence="1">Membrane</location>
        <topology evidence="1">Multi-pass membrane protein</topology>
    </subcellularLocation>
</comment>
<dbReference type="Proteomes" id="UP000001017">
    <property type="component" value="Chromosome"/>
</dbReference>
<evidence type="ECO:0000256" key="2">
    <source>
        <dbReference type="ARBA" id="ARBA00022692"/>
    </source>
</evidence>
<feature type="transmembrane region" description="Helical" evidence="5">
    <location>
        <begin position="125"/>
        <end position="144"/>
    </location>
</feature>
<dbReference type="GO" id="GO:0016020">
    <property type="term" value="C:membrane"/>
    <property type="evidence" value="ECO:0007669"/>
    <property type="project" value="UniProtKB-SubCell"/>
</dbReference>
<protein>
    <submittedName>
        <fullName evidence="7">Amino acid transporter</fullName>
    </submittedName>
</protein>
<evidence type="ECO:0000313" key="8">
    <source>
        <dbReference type="Proteomes" id="UP000001017"/>
    </source>
</evidence>
<keyword evidence="3 5" id="KW-1133">Transmembrane helix</keyword>
<feature type="transmembrane region" description="Helical" evidence="5">
    <location>
        <begin position="40"/>
        <end position="59"/>
    </location>
</feature>
<reference evidence="7 8" key="1">
    <citation type="journal article" date="1999" name="Proc. Jpn. Acad.">
        <title>Determination of the complete genomic DNA sequence of Thermoplasma volvanium GSS1.</title>
        <authorList>
            <person name="Kawashima T."/>
            <person name="Yamamoto Y."/>
            <person name="Aramaki H."/>
            <person name="Nunoshiba T."/>
            <person name="Kawamoto T."/>
            <person name="Watanabe K."/>
            <person name="Yamazaki M."/>
            <person name="Kanehori K."/>
            <person name="Amano N."/>
            <person name="Ohya Y."/>
            <person name="Makino K."/>
            <person name="Suzuki M."/>
        </authorList>
    </citation>
    <scope>NUCLEOTIDE SEQUENCE [LARGE SCALE GENOMIC DNA]</scope>
    <source>
        <strain evidence="8">ATCC 51530 / DSM 4299 / JCM 9571 / NBRC 15438 / GSS1</strain>
    </source>
</reference>
<dbReference type="InterPro" id="IPR004841">
    <property type="entry name" value="AA-permease/SLC12A_dom"/>
</dbReference>
<feature type="transmembrane region" description="Helical" evidence="5">
    <location>
        <begin position="156"/>
        <end position="173"/>
    </location>
</feature>
<dbReference type="HOGENOM" id="CLU_1521955_0_0_2"/>
<dbReference type="EMBL" id="BA000011">
    <property type="protein sequence ID" value="BAB59918.1"/>
    <property type="molecule type" value="Genomic_DNA"/>
</dbReference>
<organism evidence="7 8">
    <name type="scientific">Thermoplasma volcanium (strain ATCC 51530 / DSM 4299 / JCM 9571 / NBRC 15438 / GSS1)</name>
    <dbReference type="NCBI Taxonomy" id="273116"/>
    <lineage>
        <taxon>Archaea</taxon>
        <taxon>Methanobacteriati</taxon>
        <taxon>Thermoplasmatota</taxon>
        <taxon>Thermoplasmata</taxon>
        <taxon>Thermoplasmatales</taxon>
        <taxon>Thermoplasmataceae</taxon>
        <taxon>Thermoplasma</taxon>
    </lineage>
</organism>
<name>Q97AN4_THEVO</name>
<dbReference type="KEGG" id="tvo:TVG0780822"/>
<dbReference type="PhylomeDB" id="Q97AN4"/>
<feature type="domain" description="Amino acid permease/ SLC12A" evidence="6">
    <location>
        <begin position="7"/>
        <end position="90"/>
    </location>
</feature>
<reference evidence="7 8" key="2">
    <citation type="journal article" date="2000" name="Proc. Natl. Acad. Sci. U.S.A.">
        <title>Archaeal adaptation to higher temperatures revealed by genomic sequence of Thermoplasma volcanium.</title>
        <authorList>
            <person name="Kawashima T."/>
            <person name="Amano N."/>
            <person name="Koike H."/>
            <person name="Makino S."/>
            <person name="Higuchi S."/>
            <person name="Kawashima-Ohya Y."/>
            <person name="Watanabe K."/>
            <person name="Yamazaki M."/>
            <person name="Kanehori K."/>
            <person name="Kawamoto T."/>
            <person name="Nunoshiba T."/>
            <person name="Yamamoto Y."/>
            <person name="Aramaki H."/>
            <person name="Makino K."/>
            <person name="Suzuki M."/>
        </authorList>
    </citation>
    <scope>NUCLEOTIDE SEQUENCE [LARGE SCALE GENOMIC DNA]</scope>
    <source>
        <strain evidence="8">ATCC 51530 / DSM 4299 / JCM 9571 / NBRC 15438 / GSS1</strain>
    </source>
</reference>
<feature type="transmembrane region" description="Helical" evidence="5">
    <location>
        <begin position="98"/>
        <end position="119"/>
    </location>
</feature>
<keyword evidence="2 5" id="KW-0812">Transmembrane</keyword>